<proteinExistence type="predicted"/>
<dbReference type="PANTHER" id="PTHR22605:SF1">
    <property type="entry name" value="RZ-TYPE DOMAIN-CONTAINING PROTEIN"/>
    <property type="match status" value="1"/>
</dbReference>
<evidence type="ECO:0000313" key="9">
    <source>
        <dbReference type="Proteomes" id="UP000664521"/>
    </source>
</evidence>
<dbReference type="EMBL" id="CAJPDS010000053">
    <property type="protein sequence ID" value="CAF9929862.1"/>
    <property type="molecule type" value="Genomic_DNA"/>
</dbReference>
<dbReference type="GO" id="GO:0008270">
    <property type="term" value="F:zinc ion binding"/>
    <property type="evidence" value="ECO:0007669"/>
    <property type="project" value="UniProtKB-KW"/>
</dbReference>
<evidence type="ECO:0000256" key="6">
    <source>
        <dbReference type="ARBA" id="ARBA00022859"/>
    </source>
</evidence>
<dbReference type="GO" id="GO:0016887">
    <property type="term" value="F:ATP hydrolysis activity"/>
    <property type="evidence" value="ECO:0007669"/>
    <property type="project" value="InterPro"/>
</dbReference>
<evidence type="ECO:0000256" key="4">
    <source>
        <dbReference type="ARBA" id="ARBA00022771"/>
    </source>
</evidence>
<keyword evidence="5" id="KW-0862">Zinc</keyword>
<dbReference type="PANTHER" id="PTHR22605">
    <property type="entry name" value="RZ-TYPE DOMAIN-CONTAINING PROTEIN"/>
    <property type="match status" value="1"/>
</dbReference>
<evidence type="ECO:0000256" key="5">
    <source>
        <dbReference type="ARBA" id="ARBA00022833"/>
    </source>
</evidence>
<comment type="subcellular location">
    <subcellularLocation>
        <location evidence="1">Cytoplasm</location>
    </subcellularLocation>
</comment>
<gene>
    <name evidence="8" type="ORF">HETSPECPRED_007476</name>
</gene>
<dbReference type="Proteomes" id="UP000664521">
    <property type="component" value="Unassembled WGS sequence"/>
</dbReference>
<dbReference type="GO" id="GO:0002376">
    <property type="term" value="P:immune system process"/>
    <property type="evidence" value="ECO:0007669"/>
    <property type="project" value="UniProtKB-KW"/>
</dbReference>
<dbReference type="AlphaFoldDB" id="A0A8H3FRM2"/>
<dbReference type="Pfam" id="PF20173">
    <property type="entry name" value="ZnF_RZ-type"/>
    <property type="match status" value="1"/>
</dbReference>
<sequence length="548" mass="61144">MESSYKFPTVNVLQHAVGTTPLAIILARKPVMMDNGVHYARNLAKSTALTLDATRDALSRAHPVSRIAPGRARIAEVAGWPVQCPSVCGEVCPSARYCQECAQESIKELVVDYILQSTYAEIDLNVDPVIVPPCGHLLTIESMDGHMQMSAFFELSPTNPVEILGLKNSSKPFEAGDLKGCPLCRMPLRSISRYGRIVRRAFIDEATKKFIVWANSTFVPLAGQLRAIEEKLAATTGEYETIARPPHGSITKLSVPLKGEPQFQIARVRTFIGKQRRYADLFRLRQIIRDFHKRVAESEQPFSRIYDLVQDARLRRGIIVDFDYTPEILQTRNRFLATALLLRCDYLILLEFLEICKNGRAAQALGSAPALDVDFTNNREICYNLLAECVEKRQWASVVEGQLFWARFTALERGVTEKSEHTAALLTEARNHLKNARWMCHEYPGQTKGLLDEVDTVERMLNEGTFYATVTNEEKAAVYAAMASEFSGTGHWYYCENNHPFTVGECGMPMQTSVCPQCGAAVGGQSHQSVAGVVRATDIESQFGRLAI</sequence>
<feature type="domain" description="RZ-type" evidence="7">
    <location>
        <begin position="470"/>
        <end position="545"/>
    </location>
</feature>
<organism evidence="8 9">
    <name type="scientific">Heterodermia speciosa</name>
    <dbReference type="NCBI Taxonomy" id="116794"/>
    <lineage>
        <taxon>Eukaryota</taxon>
        <taxon>Fungi</taxon>
        <taxon>Dikarya</taxon>
        <taxon>Ascomycota</taxon>
        <taxon>Pezizomycotina</taxon>
        <taxon>Lecanoromycetes</taxon>
        <taxon>OSLEUM clade</taxon>
        <taxon>Lecanoromycetidae</taxon>
        <taxon>Caliciales</taxon>
        <taxon>Physciaceae</taxon>
        <taxon>Heterodermia</taxon>
    </lineage>
</organism>
<keyword evidence="9" id="KW-1185">Reference proteome</keyword>
<dbReference type="InterPro" id="IPR031248">
    <property type="entry name" value="RNF213"/>
</dbReference>
<dbReference type="GO" id="GO:0005737">
    <property type="term" value="C:cytoplasm"/>
    <property type="evidence" value="ECO:0007669"/>
    <property type="project" value="UniProtKB-SubCell"/>
</dbReference>
<evidence type="ECO:0000313" key="8">
    <source>
        <dbReference type="EMBL" id="CAF9929862.1"/>
    </source>
</evidence>
<evidence type="ECO:0000259" key="7">
    <source>
        <dbReference type="PROSITE" id="PS51981"/>
    </source>
</evidence>
<evidence type="ECO:0000256" key="1">
    <source>
        <dbReference type="ARBA" id="ARBA00004496"/>
    </source>
</evidence>
<evidence type="ECO:0000256" key="3">
    <source>
        <dbReference type="ARBA" id="ARBA00022723"/>
    </source>
</evidence>
<protein>
    <recommendedName>
        <fullName evidence="7">RZ-type domain-containing protein</fullName>
    </recommendedName>
</protein>
<comment type="caution">
    <text evidence="8">The sequence shown here is derived from an EMBL/GenBank/DDBJ whole genome shotgun (WGS) entry which is preliminary data.</text>
</comment>
<keyword evidence="6" id="KW-0391">Immunity</keyword>
<dbReference type="OrthoDB" id="2423195at2759"/>
<dbReference type="PROSITE" id="PS51981">
    <property type="entry name" value="ZF_RZ"/>
    <property type="match status" value="1"/>
</dbReference>
<dbReference type="InterPro" id="IPR046439">
    <property type="entry name" value="ZF_RZ_dom"/>
</dbReference>
<keyword evidence="2" id="KW-0963">Cytoplasm</keyword>
<accession>A0A8H3FRM2</accession>
<keyword evidence="4" id="KW-0863">Zinc-finger</keyword>
<keyword evidence="3" id="KW-0479">Metal-binding</keyword>
<dbReference type="GO" id="GO:0004842">
    <property type="term" value="F:ubiquitin-protein transferase activity"/>
    <property type="evidence" value="ECO:0007669"/>
    <property type="project" value="InterPro"/>
</dbReference>
<reference evidence="8" key="1">
    <citation type="submission" date="2021-03" db="EMBL/GenBank/DDBJ databases">
        <authorList>
            <person name="Tagirdzhanova G."/>
        </authorList>
    </citation>
    <scope>NUCLEOTIDE SEQUENCE</scope>
</reference>
<evidence type="ECO:0000256" key="2">
    <source>
        <dbReference type="ARBA" id="ARBA00022490"/>
    </source>
</evidence>
<name>A0A8H3FRM2_9LECA</name>